<evidence type="ECO:0008006" key="4">
    <source>
        <dbReference type="Google" id="ProtNLM"/>
    </source>
</evidence>
<evidence type="ECO:0000313" key="3">
    <source>
        <dbReference type="Proteomes" id="UP001307705"/>
    </source>
</evidence>
<dbReference type="Pfam" id="PF16267">
    <property type="entry name" value="DUF4920"/>
    <property type="match status" value="1"/>
</dbReference>
<gene>
    <name evidence="2" type="ORF">Ataiwa_27630</name>
</gene>
<feature type="signal peptide" evidence="1">
    <location>
        <begin position="1"/>
        <end position="22"/>
    </location>
</feature>
<keyword evidence="3" id="KW-1185">Reference proteome</keyword>
<organism evidence="2 3">
    <name type="scientific">Algoriphagus taiwanensis</name>
    <dbReference type="NCBI Taxonomy" id="1445656"/>
    <lineage>
        <taxon>Bacteria</taxon>
        <taxon>Pseudomonadati</taxon>
        <taxon>Bacteroidota</taxon>
        <taxon>Cytophagia</taxon>
        <taxon>Cytophagales</taxon>
        <taxon>Cyclobacteriaceae</taxon>
        <taxon>Algoriphagus</taxon>
    </lineage>
</organism>
<sequence length="172" mass="18803">MKKTFILSLAVLSSLTFSCQKATDTDSETTTYEVVGEAEVVPGNYGDLFDSEEITAAAEMVSQVEANGAFEGKISGEIKEVCTKKGCWFAMDLPNGESMRVTFKDYGFFIPTNSQGFPIVMEGKAILTETDVETLRHFAEDQGKSKEEVEAITEPKREITFEATGVVIKAKA</sequence>
<dbReference type="PROSITE" id="PS51257">
    <property type="entry name" value="PROKAR_LIPOPROTEIN"/>
    <property type="match status" value="1"/>
</dbReference>
<keyword evidence="1" id="KW-0732">Signal</keyword>
<reference evidence="2 3" key="1">
    <citation type="submission" date="2023-08" db="EMBL/GenBank/DDBJ databases">
        <title>Draft genome sequence of Algoriphagus taiwanensis.</title>
        <authorList>
            <person name="Takatani N."/>
            <person name="Hosokawa M."/>
            <person name="Sawabe T."/>
        </authorList>
    </citation>
    <scope>NUCLEOTIDE SEQUENCE [LARGE SCALE GENOMIC DNA]</scope>
    <source>
        <strain evidence="2 3">JCM 19755</strain>
    </source>
</reference>
<dbReference type="InterPro" id="IPR032577">
    <property type="entry name" value="DUF4920"/>
</dbReference>
<dbReference type="EMBL" id="BTPE01000009">
    <property type="protein sequence ID" value="GMQ34491.1"/>
    <property type="molecule type" value="Genomic_DNA"/>
</dbReference>
<evidence type="ECO:0000313" key="2">
    <source>
        <dbReference type="EMBL" id="GMQ34491.1"/>
    </source>
</evidence>
<feature type="chain" id="PRO_5045984860" description="DUF4920 domain-containing protein" evidence="1">
    <location>
        <begin position="23"/>
        <end position="172"/>
    </location>
</feature>
<dbReference type="RefSeq" id="WP_338229314.1">
    <property type="nucleotide sequence ID" value="NZ_BTPE01000009.1"/>
</dbReference>
<dbReference type="Proteomes" id="UP001307705">
    <property type="component" value="Unassembled WGS sequence"/>
</dbReference>
<accession>A0ABQ6Q2Y1</accession>
<evidence type="ECO:0000256" key="1">
    <source>
        <dbReference type="SAM" id="SignalP"/>
    </source>
</evidence>
<comment type="caution">
    <text evidence="2">The sequence shown here is derived from an EMBL/GenBank/DDBJ whole genome shotgun (WGS) entry which is preliminary data.</text>
</comment>
<protein>
    <recommendedName>
        <fullName evidence="4">DUF4920 domain-containing protein</fullName>
    </recommendedName>
</protein>
<proteinExistence type="predicted"/>
<name>A0ABQ6Q2Y1_9BACT</name>